<evidence type="ECO:0000313" key="2">
    <source>
        <dbReference type="EMBL" id="OTP70765.1"/>
    </source>
</evidence>
<evidence type="ECO:0000313" key="3">
    <source>
        <dbReference type="Proteomes" id="UP000195221"/>
    </source>
</evidence>
<dbReference type="SUPFAM" id="SSF141673">
    <property type="entry name" value="MOSC N-terminal domain-like"/>
    <property type="match status" value="1"/>
</dbReference>
<gene>
    <name evidence="2" type="ORF">PAMC26577_25810</name>
</gene>
<organism evidence="2 3">
    <name type="scientific">Caballeronia sordidicola</name>
    <name type="common">Burkholderia sordidicola</name>
    <dbReference type="NCBI Taxonomy" id="196367"/>
    <lineage>
        <taxon>Bacteria</taxon>
        <taxon>Pseudomonadati</taxon>
        <taxon>Pseudomonadota</taxon>
        <taxon>Betaproteobacteria</taxon>
        <taxon>Burkholderiales</taxon>
        <taxon>Burkholderiaceae</taxon>
        <taxon>Caballeronia</taxon>
    </lineage>
</organism>
<evidence type="ECO:0000259" key="1">
    <source>
        <dbReference type="Pfam" id="PF03476"/>
    </source>
</evidence>
<feature type="domain" description="Molybdenum cofactor sulfurase middle" evidence="1">
    <location>
        <begin position="1"/>
        <end position="44"/>
    </location>
</feature>
<dbReference type="Pfam" id="PF03476">
    <property type="entry name" value="MOSC_N"/>
    <property type="match status" value="1"/>
</dbReference>
<sequence length="44" mass="4920">MPNISNLYVYPIKSCAGVALNRARLQLSGLEYDRSWMVTDTSGQ</sequence>
<dbReference type="AlphaFoldDB" id="A0A242MHK0"/>
<proteinExistence type="predicted"/>
<dbReference type="EMBL" id="NBTZ01000104">
    <property type="protein sequence ID" value="OTP70765.1"/>
    <property type="molecule type" value="Genomic_DNA"/>
</dbReference>
<accession>A0A242MHK0</accession>
<protein>
    <submittedName>
        <fullName evidence="2">Putative iron-sulfur binding protein</fullName>
    </submittedName>
</protein>
<dbReference type="Proteomes" id="UP000195221">
    <property type="component" value="Unassembled WGS sequence"/>
</dbReference>
<dbReference type="InterPro" id="IPR005303">
    <property type="entry name" value="MOCOS_middle"/>
</dbReference>
<comment type="caution">
    <text evidence="2">The sequence shown here is derived from an EMBL/GenBank/DDBJ whole genome shotgun (WGS) entry which is preliminary data.</text>
</comment>
<reference evidence="2 3" key="1">
    <citation type="submission" date="2017-03" db="EMBL/GenBank/DDBJ databases">
        <title>Genome analysis of strain PAMC 26577.</title>
        <authorList>
            <person name="Oh H.-M."/>
            <person name="Yang J.-A."/>
        </authorList>
    </citation>
    <scope>NUCLEOTIDE SEQUENCE [LARGE SCALE GENOMIC DNA]</scope>
    <source>
        <strain evidence="2 3">PAMC 26577</strain>
    </source>
</reference>
<name>A0A242MHK0_CABSO</name>